<evidence type="ECO:0000313" key="1">
    <source>
        <dbReference type="EMBL" id="KAK3336602.1"/>
    </source>
</evidence>
<sequence>MYELLSATVGREPAACIVLVFLLSRCFFCYCGPSWSLPLRLLPRKGKKKENGIGALPKQPCRAKICRQARIDPGGDQANATLGTARGTYRAAYGLRDTEYLHQRVHHETPPFETWLGPFGFQKLAGPSRETWRGKHPGTLRPRNRVGREATDCFGSAFLLRRLPSRPIQNEKRRHEPGMPIDIHAGTFSSGGLSDDRQHLPYGLGASIFWWELLTASCGGGAQLGEVPKQRRCCFHGDRFGSGRCHPPQSDGGHR</sequence>
<evidence type="ECO:0000313" key="2">
    <source>
        <dbReference type="Proteomes" id="UP001286456"/>
    </source>
</evidence>
<keyword evidence="2" id="KW-1185">Reference proteome</keyword>
<reference evidence="1" key="2">
    <citation type="submission" date="2023-06" db="EMBL/GenBank/DDBJ databases">
        <authorList>
            <consortium name="Lawrence Berkeley National Laboratory"/>
            <person name="Haridas S."/>
            <person name="Hensen N."/>
            <person name="Bonometti L."/>
            <person name="Westerberg I."/>
            <person name="Brannstrom I.O."/>
            <person name="Guillou S."/>
            <person name="Cros-Aarteil S."/>
            <person name="Calhoun S."/>
            <person name="Kuo A."/>
            <person name="Mondo S."/>
            <person name="Pangilinan J."/>
            <person name="Riley R."/>
            <person name="Labutti K."/>
            <person name="Andreopoulos B."/>
            <person name="Lipzen A."/>
            <person name="Chen C."/>
            <person name="Yanf M."/>
            <person name="Daum C."/>
            <person name="Ng V."/>
            <person name="Clum A."/>
            <person name="Steindorff A."/>
            <person name="Ohm R."/>
            <person name="Martin F."/>
            <person name="Silar P."/>
            <person name="Natvig D."/>
            <person name="Lalanne C."/>
            <person name="Gautier V."/>
            <person name="Ament-Velasquez S.L."/>
            <person name="Kruys A."/>
            <person name="Hutchinson M.I."/>
            <person name="Powell A.J."/>
            <person name="Barry K."/>
            <person name="Miller A.N."/>
            <person name="Grigoriev I.V."/>
            <person name="Debuchy R."/>
            <person name="Gladieux P."/>
            <person name="Thoren M.H."/>
            <person name="Johannesson H."/>
        </authorList>
    </citation>
    <scope>NUCLEOTIDE SEQUENCE</scope>
    <source>
        <strain evidence="1">SMH4131-1</strain>
    </source>
</reference>
<dbReference type="Proteomes" id="UP001286456">
    <property type="component" value="Unassembled WGS sequence"/>
</dbReference>
<proteinExistence type="predicted"/>
<comment type="caution">
    <text evidence="1">The sequence shown here is derived from an EMBL/GenBank/DDBJ whole genome shotgun (WGS) entry which is preliminary data.</text>
</comment>
<gene>
    <name evidence="1" type="ORF">B0T19DRAFT_409986</name>
</gene>
<name>A0AAE0ML81_9PEZI</name>
<organism evidence="1 2">
    <name type="scientific">Cercophora scortea</name>
    <dbReference type="NCBI Taxonomy" id="314031"/>
    <lineage>
        <taxon>Eukaryota</taxon>
        <taxon>Fungi</taxon>
        <taxon>Dikarya</taxon>
        <taxon>Ascomycota</taxon>
        <taxon>Pezizomycotina</taxon>
        <taxon>Sordariomycetes</taxon>
        <taxon>Sordariomycetidae</taxon>
        <taxon>Sordariales</taxon>
        <taxon>Lasiosphaeriaceae</taxon>
        <taxon>Cercophora</taxon>
    </lineage>
</organism>
<dbReference type="AlphaFoldDB" id="A0AAE0ML81"/>
<accession>A0AAE0ML81</accession>
<dbReference type="EMBL" id="JAUEPO010000001">
    <property type="protein sequence ID" value="KAK3336602.1"/>
    <property type="molecule type" value="Genomic_DNA"/>
</dbReference>
<reference evidence="1" key="1">
    <citation type="journal article" date="2023" name="Mol. Phylogenet. Evol.">
        <title>Genome-scale phylogeny and comparative genomics of the fungal order Sordariales.</title>
        <authorList>
            <person name="Hensen N."/>
            <person name="Bonometti L."/>
            <person name="Westerberg I."/>
            <person name="Brannstrom I.O."/>
            <person name="Guillou S."/>
            <person name="Cros-Aarteil S."/>
            <person name="Calhoun S."/>
            <person name="Haridas S."/>
            <person name="Kuo A."/>
            <person name="Mondo S."/>
            <person name="Pangilinan J."/>
            <person name="Riley R."/>
            <person name="LaButti K."/>
            <person name="Andreopoulos B."/>
            <person name="Lipzen A."/>
            <person name="Chen C."/>
            <person name="Yan M."/>
            <person name="Daum C."/>
            <person name="Ng V."/>
            <person name="Clum A."/>
            <person name="Steindorff A."/>
            <person name="Ohm R.A."/>
            <person name="Martin F."/>
            <person name="Silar P."/>
            <person name="Natvig D.O."/>
            <person name="Lalanne C."/>
            <person name="Gautier V."/>
            <person name="Ament-Velasquez S.L."/>
            <person name="Kruys A."/>
            <person name="Hutchinson M.I."/>
            <person name="Powell A.J."/>
            <person name="Barry K."/>
            <person name="Miller A.N."/>
            <person name="Grigoriev I.V."/>
            <person name="Debuchy R."/>
            <person name="Gladieux P."/>
            <person name="Hiltunen Thoren M."/>
            <person name="Johannesson H."/>
        </authorList>
    </citation>
    <scope>NUCLEOTIDE SEQUENCE</scope>
    <source>
        <strain evidence="1">SMH4131-1</strain>
    </source>
</reference>
<protein>
    <submittedName>
        <fullName evidence="1">Uncharacterized protein</fullName>
    </submittedName>
</protein>